<organism evidence="2 3">
    <name type="scientific">Desulfotalea psychrophila (strain LSv54 / DSM 12343)</name>
    <dbReference type="NCBI Taxonomy" id="177439"/>
    <lineage>
        <taxon>Bacteria</taxon>
        <taxon>Pseudomonadati</taxon>
        <taxon>Thermodesulfobacteriota</taxon>
        <taxon>Desulfobulbia</taxon>
        <taxon>Desulfobulbales</taxon>
        <taxon>Desulfocapsaceae</taxon>
        <taxon>Desulfotalea</taxon>
    </lineage>
</organism>
<dbReference type="AlphaFoldDB" id="Q6AIF6"/>
<name>Q6AIF6_DESPS</name>
<evidence type="ECO:0000313" key="2">
    <source>
        <dbReference type="EMBL" id="CAG37891.1"/>
    </source>
</evidence>
<dbReference type="Proteomes" id="UP000000602">
    <property type="component" value="Plasmid large"/>
</dbReference>
<dbReference type="RefSeq" id="WP_011190386.1">
    <property type="nucleotide sequence ID" value="NC_006139.1"/>
</dbReference>
<gene>
    <name evidence="2" type="ordered locus">DPPB27</name>
</gene>
<accession>Q6AIF6</accession>
<sequence length="92" mass="10540">MPTIGHRRSLANLAHFKHERPGKVLNIIGRSTAKDENIYIAVYRLIEGLLKYEVRRAGEEMNLRQQSDMVKKRTRNPLSTICPPQTKKALTA</sequence>
<proteinExistence type="predicted"/>
<protein>
    <submittedName>
        <fullName evidence="2">Uncharacterized protein</fullName>
    </submittedName>
</protein>
<dbReference type="HOGENOM" id="CLU_2408506_0_0_7"/>
<evidence type="ECO:0000313" key="3">
    <source>
        <dbReference type="Proteomes" id="UP000000602"/>
    </source>
</evidence>
<geneLocation type="plasmid" evidence="3">
    <name>large</name>
</geneLocation>
<dbReference type="KEGG" id="dps:DPPB27"/>
<feature type="region of interest" description="Disordered" evidence="1">
    <location>
        <begin position="65"/>
        <end position="92"/>
    </location>
</feature>
<keyword evidence="3" id="KW-1185">Reference proteome</keyword>
<reference evidence="2 3" key="1">
    <citation type="journal article" date="2004" name="Environ. Microbiol.">
        <title>The genome of Desulfotalea psychrophila, a sulfate-reducing bacterium from permanently cold Arctic sediments.</title>
        <authorList>
            <person name="Rabus R."/>
            <person name="Ruepp A."/>
            <person name="Frickey T."/>
            <person name="Rattei T."/>
            <person name="Fartmann B."/>
            <person name="Stark M."/>
            <person name="Bauer M."/>
            <person name="Zibat A."/>
            <person name="Lombardot T."/>
            <person name="Becker I."/>
            <person name="Amann J."/>
            <person name="Gellner K."/>
            <person name="Teeling H."/>
            <person name="Leuschner W.D."/>
            <person name="Gloeckner F.-O."/>
            <person name="Lupas A.N."/>
            <person name="Amann R."/>
            <person name="Klenk H.-P."/>
        </authorList>
    </citation>
    <scope>NUCLEOTIDE SEQUENCE [LARGE SCALE GENOMIC DNA]</scope>
    <source>
        <strain evidence="3">DSM 12343 / LSv54</strain>
        <plasmid evidence="3">large</plasmid>
    </source>
</reference>
<dbReference type="EMBL" id="CR522871">
    <property type="protein sequence ID" value="CAG37891.1"/>
    <property type="molecule type" value="Genomic_DNA"/>
</dbReference>
<evidence type="ECO:0000256" key="1">
    <source>
        <dbReference type="SAM" id="MobiDB-lite"/>
    </source>
</evidence>